<evidence type="ECO:0000313" key="3">
    <source>
        <dbReference type="EMBL" id="SFC39036.1"/>
    </source>
</evidence>
<protein>
    <submittedName>
        <fullName evidence="3">Protease I</fullName>
    </submittedName>
</protein>
<dbReference type="AlphaFoldDB" id="A0A1I1IS33"/>
<dbReference type="GO" id="GO:0006508">
    <property type="term" value="P:proteolysis"/>
    <property type="evidence" value="ECO:0007669"/>
    <property type="project" value="UniProtKB-KW"/>
</dbReference>
<dbReference type="InterPro" id="IPR029062">
    <property type="entry name" value="Class_I_gatase-like"/>
</dbReference>
<dbReference type="Proteomes" id="UP000198832">
    <property type="component" value="Unassembled WGS sequence"/>
</dbReference>
<keyword evidence="3" id="KW-0645">Protease</keyword>
<dbReference type="PANTHER" id="PTHR42733">
    <property type="entry name" value="DJ-1 PROTEIN"/>
    <property type="match status" value="1"/>
</dbReference>
<dbReference type="STRING" id="574651.SAMN04487968_10654"/>
<organism evidence="3 4">
    <name type="scientific">Nocardioides terrae</name>
    <dbReference type="NCBI Taxonomy" id="574651"/>
    <lineage>
        <taxon>Bacteria</taxon>
        <taxon>Bacillati</taxon>
        <taxon>Actinomycetota</taxon>
        <taxon>Actinomycetes</taxon>
        <taxon>Propionibacteriales</taxon>
        <taxon>Nocardioidaceae</taxon>
        <taxon>Nocardioides</taxon>
    </lineage>
</organism>
<dbReference type="EMBL" id="FOLB01000006">
    <property type="protein sequence ID" value="SFC39036.1"/>
    <property type="molecule type" value="Genomic_DNA"/>
</dbReference>
<reference evidence="3 4" key="1">
    <citation type="submission" date="2016-10" db="EMBL/GenBank/DDBJ databases">
        <authorList>
            <person name="de Groot N.N."/>
        </authorList>
    </citation>
    <scope>NUCLEOTIDE SEQUENCE [LARGE SCALE GENOMIC DNA]</scope>
    <source>
        <strain evidence="3 4">CGMCC 1.7056</strain>
    </source>
</reference>
<dbReference type="CDD" id="cd03134">
    <property type="entry name" value="GATase1_PfpI_like"/>
    <property type="match status" value="1"/>
</dbReference>
<dbReference type="RefSeq" id="WP_091122984.1">
    <property type="nucleotide sequence ID" value="NZ_FOLB01000006.1"/>
</dbReference>
<dbReference type="GO" id="GO:0008233">
    <property type="term" value="F:peptidase activity"/>
    <property type="evidence" value="ECO:0007669"/>
    <property type="project" value="UniProtKB-KW"/>
</dbReference>
<dbReference type="PANTHER" id="PTHR42733:SF12">
    <property type="entry name" value="PROTEINASE"/>
    <property type="match status" value="1"/>
</dbReference>
<dbReference type="Pfam" id="PF01965">
    <property type="entry name" value="DJ-1_PfpI"/>
    <property type="match status" value="1"/>
</dbReference>
<dbReference type="InterPro" id="IPR002818">
    <property type="entry name" value="DJ-1/PfpI"/>
</dbReference>
<evidence type="ECO:0000256" key="1">
    <source>
        <dbReference type="ARBA" id="ARBA00008542"/>
    </source>
</evidence>
<feature type="domain" description="DJ-1/PfpI" evidence="2">
    <location>
        <begin position="7"/>
        <end position="173"/>
    </location>
</feature>
<dbReference type="InterPro" id="IPR006286">
    <property type="entry name" value="C56_PfpI-like"/>
</dbReference>
<keyword evidence="3" id="KW-0378">Hydrolase</keyword>
<evidence type="ECO:0000259" key="2">
    <source>
        <dbReference type="Pfam" id="PF01965"/>
    </source>
</evidence>
<dbReference type="SUPFAM" id="SSF52317">
    <property type="entry name" value="Class I glutamine amidotransferase-like"/>
    <property type="match status" value="1"/>
</dbReference>
<accession>A0A1I1IS33</accession>
<name>A0A1I1IS33_9ACTN</name>
<sequence length="182" mass="19429">MSDLSGKNVAIIAGDYFEEPELVVPRDELRRAGATVKVYSADGEPIQATQGDVNPTQKVEVDGSYDDVEVDAIDALVVPGGSVNADHLRMDETAQRILRETDEAGKPLAIICHGPWLLISAGRAKGRRVTSWQSLADDLRNAGAEWVDEDVVVDGHLITSRKPDDLPAFVGAIESALVGAAV</sequence>
<dbReference type="OrthoDB" id="9792284at2"/>
<dbReference type="Gene3D" id="3.40.50.880">
    <property type="match status" value="1"/>
</dbReference>
<comment type="similarity">
    <text evidence="1">Belongs to the peptidase C56 family.</text>
</comment>
<keyword evidence="4" id="KW-1185">Reference proteome</keyword>
<evidence type="ECO:0000313" key="4">
    <source>
        <dbReference type="Proteomes" id="UP000198832"/>
    </source>
</evidence>
<gene>
    <name evidence="3" type="ORF">SAMN04487968_10654</name>
</gene>
<dbReference type="NCBIfam" id="TIGR01382">
    <property type="entry name" value="PfpI"/>
    <property type="match status" value="1"/>
</dbReference>
<dbReference type="PROSITE" id="PS51276">
    <property type="entry name" value="PEPTIDASE_C56_PFPI"/>
    <property type="match status" value="1"/>
</dbReference>
<proteinExistence type="inferred from homology"/>